<keyword evidence="2" id="KW-1185">Reference proteome</keyword>
<dbReference type="EMBL" id="CM037157">
    <property type="protein sequence ID" value="KAH7849145.1"/>
    <property type="molecule type" value="Genomic_DNA"/>
</dbReference>
<dbReference type="Proteomes" id="UP000828048">
    <property type="component" value="Chromosome 7"/>
</dbReference>
<gene>
    <name evidence="1" type="ORF">Vadar_013608</name>
</gene>
<proteinExistence type="predicted"/>
<evidence type="ECO:0000313" key="1">
    <source>
        <dbReference type="EMBL" id="KAH7849145.1"/>
    </source>
</evidence>
<reference evidence="1 2" key="1">
    <citation type="journal article" date="2021" name="Hortic Res">
        <title>High-quality reference genome and annotation aids understanding of berry development for evergreen blueberry (Vaccinium darrowii).</title>
        <authorList>
            <person name="Yu J."/>
            <person name="Hulse-Kemp A.M."/>
            <person name="Babiker E."/>
            <person name="Staton M."/>
        </authorList>
    </citation>
    <scope>NUCLEOTIDE SEQUENCE [LARGE SCALE GENOMIC DNA]</scope>
    <source>
        <strain evidence="2">cv. NJ 8807/NJ 8810</strain>
        <tissue evidence="1">Young leaf</tissue>
    </source>
</reference>
<protein>
    <submittedName>
        <fullName evidence="1">Uncharacterized protein</fullName>
    </submittedName>
</protein>
<sequence length="708" mass="81271">MPGNRREILEMTDDQLVRQLREVQKEEKCLIVLDDIWSLDAWNNISKAIPAGDTPSKVILTTRKEDVAKRADPKVHRPNDLSPDDSWKLFVKKAYGGTDFNRNETMDELGRQMVAQCGGLPLAVVLLGGLLATKHTLREWQVVQRNLNSYLKSGNYTGGGQEERVLDVLALSYQDLPYELKPCFLYLGFYDEDVEIEVETLYQMWIAEGLISQDEKGEEETMMDVAECYLDELAQRCIVQVKVTWGAWDSWLLTRYLPSSPKKTCRLHDLMRELCLLKVKEENFLKVIDQRRRNKQLSVHPSSSFSTTTKSIGDDNYYNVRRLAIYAGDEIYGQNIPLLEHEERAQDLRTLILFARQQKDQFAGQLKHFCKVSPYLRTMLLHDIDDIPKEIGNLILLRYLGIRKSGYFKLPSSIANLRNLQTLDLRAGHLILPDVLWKMKGLINLHLPDQCSTVNKRPLRLDGLSKLETLENVDSQVVDLKSFCNLTNLQTLERLITRANEEELATVRNCITSNNRLRRTSISVGKYRTDSPMEGSIILMSQLLQCDFLVRLELRYIAGNFPKYEAHLGKSLTTLSLVNATLDEYPMATLGQLPNLRTLDLRRVRVPEGKEFVCSTHSFPSLEQLFLGEFDFNEWRVDEGAMLNLTNLGLCECINLKMLPDGLKDISTLKELSAWFMSSEFKKRLKVVDGEGGEDLHKIPFVKKLHLY</sequence>
<accession>A0ACB7Y6E0</accession>
<evidence type="ECO:0000313" key="2">
    <source>
        <dbReference type="Proteomes" id="UP000828048"/>
    </source>
</evidence>
<comment type="caution">
    <text evidence="1">The sequence shown here is derived from an EMBL/GenBank/DDBJ whole genome shotgun (WGS) entry which is preliminary data.</text>
</comment>
<name>A0ACB7Y6E0_9ERIC</name>
<organism evidence="1 2">
    <name type="scientific">Vaccinium darrowii</name>
    <dbReference type="NCBI Taxonomy" id="229202"/>
    <lineage>
        <taxon>Eukaryota</taxon>
        <taxon>Viridiplantae</taxon>
        <taxon>Streptophyta</taxon>
        <taxon>Embryophyta</taxon>
        <taxon>Tracheophyta</taxon>
        <taxon>Spermatophyta</taxon>
        <taxon>Magnoliopsida</taxon>
        <taxon>eudicotyledons</taxon>
        <taxon>Gunneridae</taxon>
        <taxon>Pentapetalae</taxon>
        <taxon>asterids</taxon>
        <taxon>Ericales</taxon>
        <taxon>Ericaceae</taxon>
        <taxon>Vaccinioideae</taxon>
        <taxon>Vaccinieae</taxon>
        <taxon>Vaccinium</taxon>
    </lineage>
</organism>